<name>A0AAN8WU36_HALRR</name>
<reference evidence="1 2" key="1">
    <citation type="submission" date="2023-11" db="EMBL/GenBank/DDBJ databases">
        <title>Halocaridina rubra genome assembly.</title>
        <authorList>
            <person name="Smith C."/>
        </authorList>
    </citation>
    <scope>NUCLEOTIDE SEQUENCE [LARGE SCALE GENOMIC DNA]</scope>
    <source>
        <strain evidence="1">EP-1</strain>
        <tissue evidence="1">Whole</tissue>
    </source>
</reference>
<gene>
    <name evidence="1" type="ORF">SK128_002047</name>
</gene>
<sequence length="66" mass="7386">PKEERKAEELWVFRSSLTNNLRVNSVAFCTNSPWLILAAYGNPSFSDSSGGILCGWSVKRIDQPEL</sequence>
<dbReference type="Proteomes" id="UP001381693">
    <property type="component" value="Unassembled WGS sequence"/>
</dbReference>
<dbReference type="EMBL" id="JAXCGZ010015153">
    <property type="protein sequence ID" value="KAK7071057.1"/>
    <property type="molecule type" value="Genomic_DNA"/>
</dbReference>
<comment type="caution">
    <text evidence="1">The sequence shown here is derived from an EMBL/GenBank/DDBJ whole genome shotgun (WGS) entry which is preliminary data.</text>
</comment>
<evidence type="ECO:0000313" key="2">
    <source>
        <dbReference type="Proteomes" id="UP001381693"/>
    </source>
</evidence>
<evidence type="ECO:0000313" key="1">
    <source>
        <dbReference type="EMBL" id="KAK7071057.1"/>
    </source>
</evidence>
<protein>
    <submittedName>
        <fullName evidence="1">Uncharacterized protein</fullName>
    </submittedName>
</protein>
<dbReference type="AlphaFoldDB" id="A0AAN8WU36"/>
<keyword evidence="2" id="KW-1185">Reference proteome</keyword>
<accession>A0AAN8WU36</accession>
<proteinExistence type="predicted"/>
<feature type="non-terminal residue" evidence="1">
    <location>
        <position position="66"/>
    </location>
</feature>
<feature type="non-terminal residue" evidence="1">
    <location>
        <position position="1"/>
    </location>
</feature>
<organism evidence="1 2">
    <name type="scientific">Halocaridina rubra</name>
    <name type="common">Hawaiian red shrimp</name>
    <dbReference type="NCBI Taxonomy" id="373956"/>
    <lineage>
        <taxon>Eukaryota</taxon>
        <taxon>Metazoa</taxon>
        <taxon>Ecdysozoa</taxon>
        <taxon>Arthropoda</taxon>
        <taxon>Crustacea</taxon>
        <taxon>Multicrustacea</taxon>
        <taxon>Malacostraca</taxon>
        <taxon>Eumalacostraca</taxon>
        <taxon>Eucarida</taxon>
        <taxon>Decapoda</taxon>
        <taxon>Pleocyemata</taxon>
        <taxon>Caridea</taxon>
        <taxon>Atyoidea</taxon>
        <taxon>Atyidae</taxon>
        <taxon>Halocaridina</taxon>
    </lineage>
</organism>